<feature type="coiled-coil region" evidence="1">
    <location>
        <begin position="600"/>
        <end position="649"/>
    </location>
</feature>
<feature type="compositionally biased region" description="Low complexity" evidence="2">
    <location>
        <begin position="290"/>
        <end position="319"/>
    </location>
</feature>
<evidence type="ECO:0008006" key="5">
    <source>
        <dbReference type="Google" id="ProtNLM"/>
    </source>
</evidence>
<dbReference type="Proteomes" id="UP000812440">
    <property type="component" value="Chromosome 9"/>
</dbReference>
<dbReference type="GO" id="GO:0005814">
    <property type="term" value="C:centriole"/>
    <property type="evidence" value="ECO:0007669"/>
    <property type="project" value="InterPro"/>
</dbReference>
<sequence length="943" mass="106055">MATYEEFCREQFSRIQGEAIHNNAGSVDPQRVSIIQFHGMTVLSPLLTVENKQEMQQYKQRAIELEGKKQHGKKKSLLTRVQEILETVQVNKGPNINYVAENNKADQIFSNKNLNGFTILPNALNLPMLSVQSEPTKFGKSMENEQQTETESKQEDTAAVKKDSLSLKLSLSPVTCQSDTSCNISMSVPVSQWDNASSSEDAPDPYKFSLQNLLKKSREYSEKEQSKRNVKNHSKNRLSESSSDKENDTIRISNSLKEKAKVLNRSRSCSPLMIDKPMLNKSNTLLQAASGQSQSLRSSSLSTISKGDISTGTSTGIESGSDEELKWETRSTAESSILKSLTGSYAKLPSPEQCLSPKMHRRRPRPLSAGHIVITNPVNAYNLSPKENGEALDFFLYKTAEKTHLSDPVPKLDEYNTGIFSNKQSFPNINISSVPRMPITGVGNKSACAKIITDEKLTVLSGEPQQIKLSSALESSVTNLQTERLPIMTQNGTKLKSSSEMFKHSSPVELNKSYDVDTPSPILMQSQGSNQATDSPHVSCTREQFLENHSDIQVNRKLELDLDSVLPASREQMKSLFYEPGKQSMSIPVTQSDLCSNTSGDHLKKKMLAFEEMRKKLEEQHAYQLSLLIAEQEREQEKLQREFEEEHKRLNLTDKNLPSIDYSTVIPDRKNIDESTLILAESFQSCLSHNSAFESATASSQHSYGFADESSLGLWRQGVGTINTSVPRSHGKAKIRWSQVYSPAMQRTFNKASALAKGFLTRRLMKTEKLKNLKKTVKDTLEFMRTFKSEIPITKGIVSSQDASLQERVYAQLRAALYEIHDIFFTMKPAERMNIIAHDREFRREKMIRSMEKVKSPRDKVALSSATQKLLDRKKLTRVVHIGISNKKVQSKPKAPESRILQPNQGQNAPVQKLFNRQGSFCKKNLQKEAKCCDNLRRQHSLG</sequence>
<evidence type="ECO:0000256" key="1">
    <source>
        <dbReference type="SAM" id="Coils"/>
    </source>
</evidence>
<feature type="region of interest" description="Disordered" evidence="2">
    <location>
        <begin position="218"/>
        <end position="251"/>
    </location>
</feature>
<name>A0A8T2IPL1_9PIPI</name>
<feature type="region of interest" description="Disordered" evidence="2">
    <location>
        <begin position="136"/>
        <end position="159"/>
    </location>
</feature>
<organism evidence="3 4">
    <name type="scientific">Hymenochirus boettgeri</name>
    <name type="common">Congo dwarf clawed frog</name>
    <dbReference type="NCBI Taxonomy" id="247094"/>
    <lineage>
        <taxon>Eukaryota</taxon>
        <taxon>Metazoa</taxon>
        <taxon>Chordata</taxon>
        <taxon>Craniata</taxon>
        <taxon>Vertebrata</taxon>
        <taxon>Euteleostomi</taxon>
        <taxon>Amphibia</taxon>
        <taxon>Batrachia</taxon>
        <taxon>Anura</taxon>
        <taxon>Pipoidea</taxon>
        <taxon>Pipidae</taxon>
        <taxon>Pipinae</taxon>
        <taxon>Hymenochirus</taxon>
    </lineage>
</organism>
<protein>
    <recommendedName>
        <fullName evidence="5">Centriolar coiled-coil protein of 110 kDa</fullName>
    </recommendedName>
</protein>
<dbReference type="GO" id="GO:0032465">
    <property type="term" value="P:regulation of cytokinesis"/>
    <property type="evidence" value="ECO:0007669"/>
    <property type="project" value="InterPro"/>
</dbReference>
<dbReference type="EMBL" id="JAACNH010000009">
    <property type="protein sequence ID" value="KAG8432974.1"/>
    <property type="molecule type" value="Genomic_DNA"/>
</dbReference>
<dbReference type="AlphaFoldDB" id="A0A8T2IPL1"/>
<dbReference type="InterPro" id="IPR033207">
    <property type="entry name" value="CCP110"/>
</dbReference>
<dbReference type="GO" id="GO:0007099">
    <property type="term" value="P:centriole replication"/>
    <property type="evidence" value="ECO:0007669"/>
    <property type="project" value="InterPro"/>
</dbReference>
<evidence type="ECO:0000313" key="4">
    <source>
        <dbReference type="Proteomes" id="UP000812440"/>
    </source>
</evidence>
<dbReference type="OrthoDB" id="10028852at2759"/>
<feature type="region of interest" description="Disordered" evidence="2">
    <location>
        <begin position="290"/>
        <end position="328"/>
    </location>
</feature>
<evidence type="ECO:0000256" key="2">
    <source>
        <dbReference type="SAM" id="MobiDB-lite"/>
    </source>
</evidence>
<keyword evidence="1" id="KW-0175">Coiled coil</keyword>
<evidence type="ECO:0000313" key="3">
    <source>
        <dbReference type="EMBL" id="KAG8432974.1"/>
    </source>
</evidence>
<keyword evidence="4" id="KW-1185">Reference proteome</keyword>
<dbReference type="Pfam" id="PF16025">
    <property type="entry name" value="CaM_bind"/>
    <property type="match status" value="1"/>
</dbReference>
<dbReference type="PANTHER" id="PTHR13594">
    <property type="entry name" value="CENTRIOLAR COILED-COIL PROTEIN OF 110 KDA"/>
    <property type="match status" value="1"/>
</dbReference>
<reference evidence="3" key="1">
    <citation type="thesis" date="2020" institute="ProQuest LLC" country="789 East Eisenhower Parkway, Ann Arbor, MI, USA">
        <title>Comparative Genomics and Chromosome Evolution.</title>
        <authorList>
            <person name="Mudd A.B."/>
        </authorList>
    </citation>
    <scope>NUCLEOTIDE SEQUENCE</scope>
    <source>
        <strain evidence="3">Female2</strain>
        <tissue evidence="3">Blood</tissue>
    </source>
</reference>
<dbReference type="GO" id="GO:1903723">
    <property type="term" value="P:negative regulation of centriole elongation"/>
    <property type="evidence" value="ECO:0007669"/>
    <property type="project" value="TreeGrafter"/>
</dbReference>
<gene>
    <name evidence="3" type="ORF">GDO86_017299</name>
</gene>
<comment type="caution">
    <text evidence="3">The sequence shown here is derived from an EMBL/GenBank/DDBJ whole genome shotgun (WGS) entry which is preliminary data.</text>
</comment>
<dbReference type="GO" id="GO:0032053">
    <property type="term" value="P:ciliary basal body organization"/>
    <property type="evidence" value="ECO:0007669"/>
    <property type="project" value="TreeGrafter"/>
</dbReference>
<feature type="compositionally biased region" description="Basic and acidic residues" evidence="2">
    <location>
        <begin position="150"/>
        <end position="159"/>
    </location>
</feature>
<proteinExistence type="predicted"/>
<accession>A0A8T2IPL1</accession>
<feature type="compositionally biased region" description="Basic and acidic residues" evidence="2">
    <location>
        <begin position="218"/>
        <end position="227"/>
    </location>
</feature>
<dbReference type="PANTHER" id="PTHR13594:SF1">
    <property type="entry name" value="CENTRIOLAR COILED-COIL PROTEIN OF 110 KDA"/>
    <property type="match status" value="1"/>
</dbReference>